<accession>A0AA88ILA5</accession>
<dbReference type="Proteomes" id="UP001187531">
    <property type="component" value="Unassembled WGS sequence"/>
</dbReference>
<proteinExistence type="predicted"/>
<feature type="region of interest" description="Disordered" evidence="1">
    <location>
        <begin position="35"/>
        <end position="54"/>
    </location>
</feature>
<sequence>MPVPTKNNELATLIGMLNFLSKNIPNLYSRIQELQGTKNRKSSSGEKNQSSLTHHASSHSQWQFHCLCLYIPKQDWAEVLSTREEVTCNYVWVDHYPYGRKVNAPTSQ</sequence>
<comment type="caution">
    <text evidence="2">The sequence shown here is derived from an EMBL/GenBank/DDBJ whole genome shotgun (WGS) entry which is preliminary data.</text>
</comment>
<evidence type="ECO:0000256" key="1">
    <source>
        <dbReference type="SAM" id="MobiDB-lite"/>
    </source>
</evidence>
<dbReference type="EMBL" id="JAVRJZ010000002">
    <property type="protein sequence ID" value="KAK2725881.1"/>
    <property type="molecule type" value="Genomic_DNA"/>
</dbReference>
<keyword evidence="3" id="KW-1185">Reference proteome</keyword>
<name>A0AA88ILA5_ARTSF</name>
<evidence type="ECO:0000313" key="2">
    <source>
        <dbReference type="EMBL" id="KAK2725881.1"/>
    </source>
</evidence>
<gene>
    <name evidence="2" type="ORF">QYM36_000377</name>
</gene>
<organism evidence="2 3">
    <name type="scientific">Artemia franciscana</name>
    <name type="common">Brine shrimp</name>
    <name type="synonym">Artemia sanfranciscana</name>
    <dbReference type="NCBI Taxonomy" id="6661"/>
    <lineage>
        <taxon>Eukaryota</taxon>
        <taxon>Metazoa</taxon>
        <taxon>Ecdysozoa</taxon>
        <taxon>Arthropoda</taxon>
        <taxon>Crustacea</taxon>
        <taxon>Branchiopoda</taxon>
        <taxon>Anostraca</taxon>
        <taxon>Artemiidae</taxon>
        <taxon>Artemia</taxon>
    </lineage>
</organism>
<protein>
    <submittedName>
        <fullName evidence="2">Uncharacterized protein</fullName>
    </submittedName>
</protein>
<dbReference type="AlphaFoldDB" id="A0AA88ILA5"/>
<evidence type="ECO:0000313" key="3">
    <source>
        <dbReference type="Proteomes" id="UP001187531"/>
    </source>
</evidence>
<reference evidence="2" key="1">
    <citation type="submission" date="2023-07" db="EMBL/GenBank/DDBJ databases">
        <title>Chromosome-level genome assembly of Artemia franciscana.</title>
        <authorList>
            <person name="Jo E."/>
        </authorList>
    </citation>
    <scope>NUCLEOTIDE SEQUENCE</scope>
    <source>
        <tissue evidence="2">Whole body</tissue>
    </source>
</reference>
<feature type="compositionally biased region" description="Polar residues" evidence="1">
    <location>
        <begin position="45"/>
        <end position="54"/>
    </location>
</feature>